<dbReference type="InterPro" id="IPR007527">
    <property type="entry name" value="Znf_SWIM"/>
</dbReference>
<evidence type="ECO:0000256" key="2">
    <source>
        <dbReference type="PROSITE-ProRule" id="PRU00325"/>
    </source>
</evidence>
<dbReference type="Pfam" id="PF00271">
    <property type="entry name" value="Helicase_C"/>
    <property type="match status" value="1"/>
</dbReference>
<protein>
    <recommendedName>
        <fullName evidence="8">Helicase</fullName>
    </recommendedName>
</protein>
<dbReference type="Gene3D" id="3.40.50.10810">
    <property type="entry name" value="Tandem AAA-ATPase domain"/>
    <property type="match status" value="1"/>
</dbReference>
<dbReference type="InterPro" id="IPR027417">
    <property type="entry name" value="P-loop_NTPase"/>
</dbReference>
<dbReference type="Gene3D" id="3.40.50.300">
    <property type="entry name" value="P-loop containing nucleotide triphosphate hydrolases"/>
    <property type="match status" value="1"/>
</dbReference>
<dbReference type="CDD" id="cd18012">
    <property type="entry name" value="DEXQc_arch_SWI2_SNF2"/>
    <property type="match status" value="1"/>
</dbReference>
<feature type="non-terminal residue" evidence="6">
    <location>
        <position position="1"/>
    </location>
</feature>
<dbReference type="GO" id="GO:0016787">
    <property type="term" value="F:hydrolase activity"/>
    <property type="evidence" value="ECO:0007669"/>
    <property type="project" value="UniProtKB-KW"/>
</dbReference>
<proteinExistence type="predicted"/>
<dbReference type="Proteomes" id="UP000229001">
    <property type="component" value="Unassembled WGS sequence"/>
</dbReference>
<dbReference type="PROSITE" id="PS50966">
    <property type="entry name" value="ZF_SWIM"/>
    <property type="match status" value="1"/>
</dbReference>
<dbReference type="PROSITE" id="PS51194">
    <property type="entry name" value="HELICASE_CTER"/>
    <property type="match status" value="1"/>
</dbReference>
<evidence type="ECO:0000313" key="6">
    <source>
        <dbReference type="EMBL" id="PIU74473.1"/>
    </source>
</evidence>
<evidence type="ECO:0000259" key="3">
    <source>
        <dbReference type="PROSITE" id="PS50966"/>
    </source>
</evidence>
<dbReference type="SMART" id="SM00487">
    <property type="entry name" value="DEXDc"/>
    <property type="match status" value="1"/>
</dbReference>
<dbReference type="Pfam" id="PF00176">
    <property type="entry name" value="SNF2-rel_dom"/>
    <property type="match status" value="1"/>
</dbReference>
<keyword evidence="2" id="KW-0862">Zinc</keyword>
<dbReference type="SMART" id="SM00490">
    <property type="entry name" value="HELICc"/>
    <property type="match status" value="1"/>
</dbReference>
<feature type="domain" description="Helicase C-terminal" evidence="5">
    <location>
        <begin position="896"/>
        <end position="1041"/>
    </location>
</feature>
<evidence type="ECO:0000259" key="4">
    <source>
        <dbReference type="PROSITE" id="PS51192"/>
    </source>
</evidence>
<feature type="domain" description="Helicase ATP-binding" evidence="4">
    <location>
        <begin position="603"/>
        <end position="761"/>
    </location>
</feature>
<dbReference type="CDD" id="cd18793">
    <property type="entry name" value="SF2_C_SNF"/>
    <property type="match status" value="1"/>
</dbReference>
<dbReference type="PANTHER" id="PTHR10799">
    <property type="entry name" value="SNF2/RAD54 HELICASE FAMILY"/>
    <property type="match status" value="1"/>
</dbReference>
<dbReference type="InterPro" id="IPR014001">
    <property type="entry name" value="Helicase_ATP-bd"/>
</dbReference>
<dbReference type="EMBL" id="PEVZ01000020">
    <property type="protein sequence ID" value="PIU74473.1"/>
    <property type="molecule type" value="Genomic_DNA"/>
</dbReference>
<keyword evidence="2" id="KW-0479">Metal-binding</keyword>
<dbReference type="InterPro" id="IPR000330">
    <property type="entry name" value="SNF2_N"/>
</dbReference>
<dbReference type="InterPro" id="IPR001650">
    <property type="entry name" value="Helicase_C-like"/>
</dbReference>
<evidence type="ECO:0000313" key="7">
    <source>
        <dbReference type="Proteomes" id="UP000229001"/>
    </source>
</evidence>
<sequence length="1060" mass="122289">FSADIIASRVSQTIRSRGRSYINRVEITKTKSGSIQATVYGTYRYNTSINKNSKGKYIDRCDCPYGETCKHTVALAYVIENNPTLISILDTTSTAIKGPLSSKQLMQTLEEIDRVYYEKHKYDRPPVQLKENHGIYYRFKATEEYGRVPYSQLAIETGRYLIHPKTNKLTLRNNKSLSETMNEPGYITLFDESILRLLSYSAHKKSRYSFSSYDSLAIHDDIINELFSLLAQAPMVLWEDNMQLTIAPEKAEFIIECVQTANGYIWQPTFSYQNKKQIIKKQDILFFNHKPVIAKFEQSLYRLQNVTDLTTLHPALNLTSFTSEAFKNPQVVNKLLTISQIVPIQLPIDLTKDATLATPIPLLLLNRDVTPWTVEPFMTYGDQRFHTQNTTPILFSNSINNKLCKRDLDKENVLYQQICTLLKSKEPFRILYEDREYFLHTVLPQIPPDWQIALKNETSAVKRSKADFNFDQTSGINWLDINGTVKIDDSTLALSDILDELLKENPFLTVKGSSYLLSSQDKQKLLQLSAYYDKKEKKVKLSRLHVGALEELEGIVDTSKLHKAWQQTLKAIRSFSTLKEAPLPKNFQAKLRPYQQEGVNWLSFLKEYQFGGILADDMGLGKTIQALTILAHSHEDVSVTKPSLIVAPTSVVYNWQEEIKRFTPGLKTYLYMGKERTFLQDKNINIIITSYALLWRDHKQFSNHNFHYVVLDEAHYIKNYKSRTAKTAHLISAEHRLSLTGTPLENNLTELWSQFAFVNPELFSSLEHFKQTFVNPIEKYQNQEVKLHLQRLIKPFLLRRLKKYVLKELPPKIEQTVWCEMEEKQRTLYEAMKQYYQAKILKIVEQKGIKKSQIEILEALLRLRQICCHPDLLKLDERKSYPFLPAKLHNIHSSSKLETVIELLQTAIAEGHKVLLFSQFVSMLNILQTELNKAKISSLMLTGKTKNRQELIETFQTNTSYSVFLLSLKAGGTGLNLTVADYVIHYDPWWNPAVEIQATDRAHRIGQTKSVSVYKILMKDSIEEKIQALQERKKGLIEDIIGGTSHGKGLTREDLEFLLK</sequence>
<dbReference type="GO" id="GO:0005524">
    <property type="term" value="F:ATP binding"/>
    <property type="evidence" value="ECO:0007669"/>
    <property type="project" value="InterPro"/>
</dbReference>
<evidence type="ECO:0008006" key="8">
    <source>
        <dbReference type="Google" id="ProtNLM"/>
    </source>
</evidence>
<dbReference type="SUPFAM" id="SSF52540">
    <property type="entry name" value="P-loop containing nucleoside triphosphate hydrolases"/>
    <property type="match status" value="2"/>
</dbReference>
<name>A0A2M7AV88_9BACT</name>
<feature type="domain" description="SWIM-type" evidence="3">
    <location>
        <begin position="45"/>
        <end position="80"/>
    </location>
</feature>
<dbReference type="InterPro" id="IPR038718">
    <property type="entry name" value="SNF2-like_sf"/>
</dbReference>
<organism evidence="6 7">
    <name type="scientific">Candidatus Roizmanbacteria bacterium CG06_land_8_20_14_3_00_34_14</name>
    <dbReference type="NCBI Taxonomy" id="1974848"/>
    <lineage>
        <taxon>Bacteria</taxon>
        <taxon>Candidatus Roizmaniibacteriota</taxon>
    </lineage>
</organism>
<keyword evidence="1" id="KW-0378">Hydrolase</keyword>
<dbReference type="PROSITE" id="PS51192">
    <property type="entry name" value="HELICASE_ATP_BIND_1"/>
    <property type="match status" value="1"/>
</dbReference>
<gene>
    <name evidence="6" type="ORF">COS77_01330</name>
</gene>
<reference evidence="7" key="1">
    <citation type="submission" date="2017-09" db="EMBL/GenBank/DDBJ databases">
        <title>Depth-based differentiation of microbial function through sediment-hosted aquifers and enrichment of novel symbionts in the deep terrestrial subsurface.</title>
        <authorList>
            <person name="Probst A.J."/>
            <person name="Ladd B."/>
            <person name="Jarett J.K."/>
            <person name="Geller-Mcgrath D.E."/>
            <person name="Sieber C.M.K."/>
            <person name="Emerson J.B."/>
            <person name="Anantharaman K."/>
            <person name="Thomas B.C."/>
            <person name="Malmstrom R."/>
            <person name="Stieglmeier M."/>
            <person name="Klingl A."/>
            <person name="Woyke T."/>
            <person name="Ryan C.M."/>
            <person name="Banfield J.F."/>
        </authorList>
    </citation>
    <scope>NUCLEOTIDE SEQUENCE [LARGE SCALE GENOMIC DNA]</scope>
</reference>
<keyword evidence="2" id="KW-0863">Zinc-finger</keyword>
<dbReference type="InterPro" id="IPR049730">
    <property type="entry name" value="SNF2/RAD54-like_C"/>
</dbReference>
<evidence type="ECO:0000259" key="5">
    <source>
        <dbReference type="PROSITE" id="PS51194"/>
    </source>
</evidence>
<comment type="caution">
    <text evidence="6">The sequence shown here is derived from an EMBL/GenBank/DDBJ whole genome shotgun (WGS) entry which is preliminary data.</text>
</comment>
<dbReference type="GO" id="GO:0008270">
    <property type="term" value="F:zinc ion binding"/>
    <property type="evidence" value="ECO:0007669"/>
    <property type="project" value="UniProtKB-KW"/>
</dbReference>
<accession>A0A2M7AV88</accession>
<dbReference type="AlphaFoldDB" id="A0A2M7AV88"/>
<evidence type="ECO:0000256" key="1">
    <source>
        <dbReference type="ARBA" id="ARBA00022801"/>
    </source>
</evidence>